<feature type="compositionally biased region" description="Polar residues" evidence="1">
    <location>
        <begin position="488"/>
        <end position="518"/>
    </location>
</feature>
<accession>A0A8H4R591</accession>
<comment type="caution">
    <text evidence="3">The sequence shown here is derived from an EMBL/GenBank/DDBJ whole genome shotgun (WGS) entry which is preliminary data.</text>
</comment>
<keyword evidence="4" id="KW-1185">Reference proteome</keyword>
<reference evidence="3 4" key="1">
    <citation type="submission" date="2019-12" db="EMBL/GenBank/DDBJ databases">
        <authorList>
            <person name="Floudas D."/>
            <person name="Bentzer J."/>
            <person name="Ahren D."/>
            <person name="Johansson T."/>
            <person name="Persson P."/>
            <person name="Tunlid A."/>
        </authorList>
    </citation>
    <scope>NUCLEOTIDE SEQUENCE [LARGE SCALE GENOMIC DNA]</scope>
    <source>
        <strain evidence="3 4">CBS 102.39</strain>
    </source>
</reference>
<feature type="transmembrane region" description="Helical" evidence="2">
    <location>
        <begin position="624"/>
        <end position="647"/>
    </location>
</feature>
<feature type="compositionally biased region" description="Polar residues" evidence="1">
    <location>
        <begin position="316"/>
        <end position="326"/>
    </location>
</feature>
<feature type="transmembrane region" description="Helical" evidence="2">
    <location>
        <begin position="701"/>
        <end position="731"/>
    </location>
</feature>
<keyword evidence="2" id="KW-0472">Membrane</keyword>
<dbReference type="InterPro" id="IPR036259">
    <property type="entry name" value="MFS_trans_sf"/>
</dbReference>
<feature type="transmembrane region" description="Helical" evidence="2">
    <location>
        <begin position="260"/>
        <end position="279"/>
    </location>
</feature>
<feature type="region of interest" description="Disordered" evidence="1">
    <location>
        <begin position="438"/>
        <end position="467"/>
    </location>
</feature>
<keyword evidence="2" id="KW-0812">Transmembrane</keyword>
<feature type="transmembrane region" description="Helical" evidence="2">
    <location>
        <begin position="230"/>
        <end position="248"/>
    </location>
</feature>
<evidence type="ECO:0000313" key="4">
    <source>
        <dbReference type="Proteomes" id="UP000521872"/>
    </source>
</evidence>
<sequence>MEILSYLVETAGRPTATGELISACSVLPTSSARGAVPTSLQISSFSYCKCSRKSSMSATLFLLTCISQYIQAVYGTNSVGGGILERQDASSDPSNTRSLWSIVSGCFATIFACTWISVHSNIPAPNDNPLEVLGRRLAIMLNLLIAPEFVIAWTARQYIASREISKRHKARGWTKTHAFFVIMGGFALYENGKIARTLDIHELEKLEAEGKIDWPEITEEEIKDKSKGDYFSKGVVVLQTCWFIAQVIARGVEHMVVTELEVVTLAFSALTMIIYSLWWNKPLDVGVPAAVHLKPGFTLAEETQTQKPDEALDISQGPSQNGESPDSPQPLATEPQPLLSTAEPEDVHLGSPVRQLHSQHQEQPHDLGNANEEVALPSRPDDVETSSVGSMVNVGREPPSSPPPAPMSSQCLSVAVSQTSEDQARDLSCVSEPEDLQLHSDRSTRYTPCPSSPPQLVRHTRENEETASLISPNDIEMGPICARRETHSSSSVRRPTASEHNVNATSSRVNPHNAPSSPSDKESVNLFDIGREESWLSSKKTLWNDIMKGFADEYEKHNFIVATFLSAIGVIFLIGVFLPIYVVFKLLKEFFIAISAMVACTKLSKRLPTRVPTFYAPKAENEGLSYLLVVLVGIVFGSIHCIAWNFYFESVKEMWLWRINAVFVATLPVAIILLGAVFGFISGDEKEKDGENDDHVGWIDWLSIIAMIIIVVFIFLLIVAYIGARICLLVLPLYALRALPQGAYDDVDWTIFLPHFHI</sequence>
<evidence type="ECO:0000256" key="1">
    <source>
        <dbReference type="SAM" id="MobiDB-lite"/>
    </source>
</evidence>
<gene>
    <name evidence="3" type="ORF">D9613_009594</name>
</gene>
<proteinExistence type="predicted"/>
<feature type="region of interest" description="Disordered" evidence="1">
    <location>
        <begin position="311"/>
        <end position="336"/>
    </location>
</feature>
<feature type="transmembrane region" description="Helical" evidence="2">
    <location>
        <begin position="138"/>
        <end position="160"/>
    </location>
</feature>
<feature type="region of interest" description="Disordered" evidence="1">
    <location>
        <begin position="377"/>
        <end position="410"/>
    </location>
</feature>
<dbReference type="EMBL" id="JAACJL010000002">
    <property type="protein sequence ID" value="KAF4622446.1"/>
    <property type="molecule type" value="Genomic_DNA"/>
</dbReference>
<dbReference type="Proteomes" id="UP000521872">
    <property type="component" value="Unassembled WGS sequence"/>
</dbReference>
<dbReference type="AlphaFoldDB" id="A0A8H4R591"/>
<feature type="region of interest" description="Disordered" evidence="1">
    <location>
        <begin position="485"/>
        <end position="523"/>
    </location>
</feature>
<evidence type="ECO:0000313" key="3">
    <source>
        <dbReference type="EMBL" id="KAF4622446.1"/>
    </source>
</evidence>
<feature type="transmembrane region" description="Helical" evidence="2">
    <location>
        <begin position="99"/>
        <end position="118"/>
    </location>
</feature>
<feature type="transmembrane region" description="Helical" evidence="2">
    <location>
        <begin position="659"/>
        <end position="681"/>
    </location>
</feature>
<evidence type="ECO:0000256" key="2">
    <source>
        <dbReference type="SAM" id="Phobius"/>
    </source>
</evidence>
<keyword evidence="2" id="KW-1133">Transmembrane helix</keyword>
<dbReference type="PANTHER" id="PTHR35043:SF7">
    <property type="entry name" value="TRANSCRIPTION FACTOR DOMAIN-CONTAINING PROTEIN"/>
    <property type="match status" value="1"/>
</dbReference>
<feature type="transmembrane region" description="Helical" evidence="2">
    <location>
        <begin position="559"/>
        <end position="579"/>
    </location>
</feature>
<dbReference type="SUPFAM" id="SSF103473">
    <property type="entry name" value="MFS general substrate transporter"/>
    <property type="match status" value="1"/>
</dbReference>
<name>A0A8H4R591_9AGAR</name>
<organism evidence="3 4">
    <name type="scientific">Agrocybe pediades</name>
    <dbReference type="NCBI Taxonomy" id="84607"/>
    <lineage>
        <taxon>Eukaryota</taxon>
        <taxon>Fungi</taxon>
        <taxon>Dikarya</taxon>
        <taxon>Basidiomycota</taxon>
        <taxon>Agaricomycotina</taxon>
        <taxon>Agaricomycetes</taxon>
        <taxon>Agaricomycetidae</taxon>
        <taxon>Agaricales</taxon>
        <taxon>Agaricineae</taxon>
        <taxon>Strophariaceae</taxon>
        <taxon>Agrocybe</taxon>
    </lineage>
</organism>
<dbReference type="PANTHER" id="PTHR35043">
    <property type="entry name" value="TRANSCRIPTION FACTOR DOMAIN-CONTAINING PROTEIN"/>
    <property type="match status" value="1"/>
</dbReference>
<protein>
    <submittedName>
        <fullName evidence="3">Uncharacterized protein</fullName>
    </submittedName>
</protein>